<feature type="compositionally biased region" description="Low complexity" evidence="17">
    <location>
        <begin position="21"/>
        <end position="31"/>
    </location>
</feature>
<reference evidence="19 20" key="1">
    <citation type="journal article" date="2018" name="PLoS Pathog.">
        <title>Evolution of structural diversity of trichothecenes, a family of toxins produced by plant pathogenic and entomopathogenic fungi.</title>
        <authorList>
            <person name="Proctor R.H."/>
            <person name="McCormick S.P."/>
            <person name="Kim H.S."/>
            <person name="Cardoza R.E."/>
            <person name="Stanley A.M."/>
            <person name="Lindo L."/>
            <person name="Kelly A."/>
            <person name="Brown D.W."/>
            <person name="Lee T."/>
            <person name="Vaughan M.M."/>
            <person name="Alexander N.J."/>
            <person name="Busman M."/>
            <person name="Gutierrez S."/>
        </authorList>
    </citation>
    <scope>NUCLEOTIDE SEQUENCE [LARGE SCALE GENOMIC DNA]</scope>
    <source>
        <strain evidence="19 20">IBT 40837</strain>
    </source>
</reference>
<dbReference type="UniPathway" id="UPA00143"/>
<dbReference type="PANTHER" id="PTHR12389:SF0">
    <property type="entry name" value="E3 UBIQUITIN-PROTEIN LIGASE LISTERIN"/>
    <property type="match status" value="1"/>
</dbReference>
<dbReference type="SMART" id="SM00184">
    <property type="entry name" value="RING"/>
    <property type="match status" value="1"/>
</dbReference>
<dbReference type="InterPro" id="IPR054477">
    <property type="entry name" value="LTN1_E3_ligase_6th"/>
</dbReference>
<evidence type="ECO:0000256" key="8">
    <source>
        <dbReference type="ARBA" id="ARBA00022679"/>
    </source>
</evidence>
<dbReference type="Pfam" id="PF23280">
    <property type="entry name" value="TPR_26"/>
    <property type="match status" value="1"/>
</dbReference>
<evidence type="ECO:0000313" key="19">
    <source>
        <dbReference type="EMBL" id="RFU77032.1"/>
    </source>
</evidence>
<dbReference type="GO" id="GO:1990116">
    <property type="term" value="P:ribosome-associated ubiquitin-dependent protein catabolic process"/>
    <property type="evidence" value="ECO:0007669"/>
    <property type="project" value="UniProtKB-UniRule"/>
</dbReference>
<evidence type="ECO:0000256" key="16">
    <source>
        <dbReference type="RuleBase" id="RU367090"/>
    </source>
</evidence>
<dbReference type="PROSITE" id="PS50089">
    <property type="entry name" value="ZF_RING_2"/>
    <property type="match status" value="1"/>
</dbReference>
<protein>
    <recommendedName>
        <fullName evidence="6 16">E3 ubiquitin-protein ligase listerin</fullName>
        <ecNumber evidence="5 16">2.3.2.27</ecNumber>
    </recommendedName>
    <alternativeName>
        <fullName evidence="16">RING-type E3 ubiquitin transferase listerin</fullName>
    </alternativeName>
</protein>
<keyword evidence="12 16" id="KW-0833">Ubl conjugation pathway</keyword>
<dbReference type="InterPro" id="IPR011016">
    <property type="entry name" value="Znf_RING-CH"/>
</dbReference>
<dbReference type="PANTHER" id="PTHR12389">
    <property type="entry name" value="ZINC FINGER PROTEIN 294"/>
    <property type="match status" value="1"/>
</dbReference>
<keyword evidence="13 16" id="KW-0862">Zinc</keyword>
<dbReference type="GO" id="GO:0072344">
    <property type="term" value="P:rescue of stalled ribosome"/>
    <property type="evidence" value="ECO:0007669"/>
    <property type="project" value="UniProtKB-UniRule"/>
</dbReference>
<dbReference type="EC" id="2.3.2.27" evidence="5 16"/>
<keyword evidence="20" id="KW-1185">Reference proteome</keyword>
<dbReference type="InterPro" id="IPR039795">
    <property type="entry name" value="LTN1/Rkr1"/>
</dbReference>
<dbReference type="InterPro" id="IPR057030">
    <property type="entry name" value="TPR_Rkr-1"/>
</dbReference>
<evidence type="ECO:0000256" key="10">
    <source>
        <dbReference type="ARBA" id="ARBA00022737"/>
    </source>
</evidence>
<name>A0A395NLS3_TRIAR</name>
<dbReference type="STRING" id="490622.A0A395NLS3"/>
<comment type="function">
    <text evidence="16">E3 ubiquitin-protein ligase. Component of the ribosome quality control complex (RQC), a ribosome-associated complex that mediates ubiquitination and extraction of incompletely synthesized nascent chains for proteasomal degradation.</text>
</comment>
<dbReference type="GO" id="GO:0043023">
    <property type="term" value="F:ribosomal large subunit binding"/>
    <property type="evidence" value="ECO:0007669"/>
    <property type="project" value="TreeGrafter"/>
</dbReference>
<comment type="pathway">
    <text evidence="3 16">Protein modification; protein ubiquitination.</text>
</comment>
<comment type="function">
    <text evidence="14">E3 ubiquitin-protein ligase component of the ribosome quality control complex (RQC), a ribosome-associated complex that mediates ubiquitination and extraction of incompletely synthesized nascent chains for proteasomal degradation. Mediates ubiquitination of proteins derived from mRNAs lacking stop codons (non-stop proteins) and other translation arrest products induced by poly-lysine sequences and tandem rare codons. Ubiquitination leads to CDC48 recruitment for extraction and degradation of the incomplete translation product. May indirectly play a role in chromatin function and transcription.</text>
</comment>
<dbReference type="InterPro" id="IPR001841">
    <property type="entry name" value="Znf_RING"/>
</dbReference>
<comment type="catalytic activity">
    <reaction evidence="1 16">
        <text>S-ubiquitinyl-[E2 ubiquitin-conjugating enzyme]-L-cysteine + [acceptor protein]-L-lysine = [E2 ubiquitin-conjugating enzyme]-L-cysteine + N(6)-ubiquitinyl-[acceptor protein]-L-lysine.</text>
        <dbReference type="EC" id="2.3.2.27"/>
    </reaction>
</comment>
<comment type="subcellular location">
    <subcellularLocation>
        <location evidence="2">Cytoplasm</location>
        <location evidence="2">Cytosol</location>
    </subcellularLocation>
</comment>
<dbReference type="Pfam" id="PF23009">
    <property type="entry name" value="UBC_like"/>
    <property type="match status" value="1"/>
</dbReference>
<evidence type="ECO:0000256" key="6">
    <source>
        <dbReference type="ARBA" id="ARBA00017157"/>
    </source>
</evidence>
<evidence type="ECO:0000256" key="7">
    <source>
        <dbReference type="ARBA" id="ARBA00022490"/>
    </source>
</evidence>
<evidence type="ECO:0000256" key="12">
    <source>
        <dbReference type="ARBA" id="ARBA00022786"/>
    </source>
</evidence>
<evidence type="ECO:0000256" key="9">
    <source>
        <dbReference type="ARBA" id="ARBA00022723"/>
    </source>
</evidence>
<evidence type="ECO:0000256" key="13">
    <source>
        <dbReference type="ARBA" id="ARBA00022833"/>
    </source>
</evidence>
<keyword evidence="8 16" id="KW-0808">Transferase</keyword>
<dbReference type="OrthoDB" id="6108at2759"/>
<evidence type="ECO:0000256" key="15">
    <source>
        <dbReference type="PROSITE-ProRule" id="PRU00175"/>
    </source>
</evidence>
<evidence type="ECO:0000256" key="2">
    <source>
        <dbReference type="ARBA" id="ARBA00004514"/>
    </source>
</evidence>
<accession>A0A395NLS3</accession>
<evidence type="ECO:0000259" key="18">
    <source>
        <dbReference type="PROSITE" id="PS50089"/>
    </source>
</evidence>
<sequence length="1663" mass="183818">MRAAPARRLPNPMARDIHYKPASSSSASSSSPSPPRGAPSAVRKPQTLAMKRASRAPAAKFGGFGAPGGTGTLSYLAEPPSFSAVSDPNVVVSLKNLQKKDSTTKTKALEDLLAHVQAQPFDKDGGVEDAVLDVWTETYPRTAIDNARRVRELAHSLQFELIKSARRRAERHIPKIVGAWLAGLYDRDRAVARAASDGLSSFINTPEKVAAFWRKCQVQILDYAIDAIRETQDTLSDERSTTKDDAEAKYLRVIASSLSLVLSLLQRLNDEEIGKLAPKFDDFFAEETVWRAITFNDSAVRKTVCHLLITCLARKLPYGESIQARQAIVTGGLKTNQTGSALDYVRALTRLSQAIPDLWTPSSKEKKPALSRLRQFIEKGSQGCPAKFWEHLDELISVLPEAQMKKLETASEFLEAVKAGVTNREEPRTNTSMAWKCYIDTLKRLIKNLSDDEKLVFAREQIFPLFEHSLLTVSEKPVAIPLGPNAMTILVEAHLTILRSPPAVVSASSEEWERLAALLCTKISGSLPEVSREYQTSQEKIAEEGRRWFGLVGEIHRKLAILEEPLPDQTAAPSKTVISQCLMILQNRNMKPFGAAGILEYALSTAQHLFDGETGDKVSEFLSASAGESIEKVIQSASSRPLLSCLNLLGAIPSREQTYRAIWGTWVEAVLAFPDRTVRNSALASLISEEKASELTQNNAKVQDYMVTEAVEAVKSGAPGWELLEAGMNDRGLSDESCKQLSEKLLEILDKEPASVESALRALEILAKGKPQLFTENDSLHTALVAQLLSLSEISSNVVSSKAIAIRSMLQGEGAGTQPVIEIIQSNLERAGPQSLDIETLSKQAQQAHAAGIAVEEIFPSTNVWMQKLAPFLEQPINPSLSITNSLGGAATLTNLTAHPTEIRVHRDRKGRSVPLRMSLYSALLMKEGIDVARLPRQFQIELLYIQCLTIQLATDQITSRDDNSLWLALETAESVSEAESLVTTLRSFINKSSLASTWWDSSADGEQAHIFRGLVDLLKEESKELTPRGVYSARAISEIIQVLSEAHGLPPSLEETLLKPVLAKAAPETALLAAALISGLGETIKSSKLASNFCNRLVSDIAGASAGDNKTMLILVLLALSAQVYDSGELPVASNRVVFAVRQITSWLEDGETLSAPLSAEICRVLTQLLPCMSDVFGSYWEKAIEFSLDLWEKAVGHPLPDALPFIHSSLKLMKTLKSIEDPNDDLQDALRESASKRSKSLIELLKLPRGASSQPLEIVDALLCREVEKVSIKNIKDISDIYELVASESQEIQTAAFDLLHRAIPAIQEQRSIETVLDKTEARLPDELLSLLLDAPTLERYTDEMLSQFPSPIRSYLLSWKLVFDAYSASSFKMRSDFTENLKTDDYISPFLNFMFDVLGHSAAHPLSLERELLTTEHIQEYDVKVARSEPEERSMQWLLVHLFYLTLKYIPGLFKAWYLGCRSKQTRIAVEAWTTKYFSPLIISETLDEVQTWVDQQEPPGPDEQEVLFKISKNAREVIVGYEVDETQASIVVKVSPNYPIEAVTVTGQESVAVKERTWNSWIMTTQGVITFSGGSVIDGLQILKRNIVGALKGQTECAICYSVIAADKRMPDKRCSTCKNLFHRTCLYKWFQSSSQNTCPLCRNPIDYLGADTQKRRRG</sequence>
<evidence type="ECO:0000256" key="5">
    <source>
        <dbReference type="ARBA" id="ARBA00012483"/>
    </source>
</evidence>
<dbReference type="Proteomes" id="UP000266272">
    <property type="component" value="Unassembled WGS sequence"/>
</dbReference>
<dbReference type="Pfam" id="PF22999">
    <property type="entry name" value="LTN1_E3_ligase_6th"/>
    <property type="match status" value="1"/>
</dbReference>
<dbReference type="CDD" id="cd16491">
    <property type="entry name" value="RING-CH-C4HC3_LTN1"/>
    <property type="match status" value="1"/>
</dbReference>
<feature type="region of interest" description="Disordered" evidence="17">
    <location>
        <begin position="1"/>
        <end position="62"/>
    </location>
</feature>
<gene>
    <name evidence="19" type="ORF">TARUN_5211</name>
</gene>
<dbReference type="GO" id="GO:1990112">
    <property type="term" value="C:RQC complex"/>
    <property type="evidence" value="ECO:0007669"/>
    <property type="project" value="UniProtKB-UniRule"/>
</dbReference>
<dbReference type="EMBL" id="PXOA01000310">
    <property type="protein sequence ID" value="RFU77032.1"/>
    <property type="molecule type" value="Genomic_DNA"/>
</dbReference>
<proteinExistence type="inferred from homology"/>
<feature type="domain" description="RING-type" evidence="18">
    <location>
        <begin position="1601"/>
        <end position="1647"/>
    </location>
</feature>
<dbReference type="GO" id="GO:0005829">
    <property type="term" value="C:cytosol"/>
    <property type="evidence" value="ECO:0007669"/>
    <property type="project" value="UniProtKB-SubCell"/>
</dbReference>
<comment type="caution">
    <text evidence="19">The sequence shown here is derived from an EMBL/GenBank/DDBJ whole genome shotgun (WGS) entry which is preliminary data.</text>
</comment>
<dbReference type="SUPFAM" id="SSF57850">
    <property type="entry name" value="RING/U-box"/>
    <property type="match status" value="1"/>
</dbReference>
<dbReference type="InterPro" id="IPR054478">
    <property type="entry name" value="LTN1_UBC"/>
</dbReference>
<evidence type="ECO:0000256" key="3">
    <source>
        <dbReference type="ARBA" id="ARBA00004906"/>
    </source>
</evidence>
<dbReference type="Pfam" id="PF13639">
    <property type="entry name" value="zf-RING_2"/>
    <property type="match status" value="1"/>
</dbReference>
<dbReference type="Gene3D" id="3.30.40.10">
    <property type="entry name" value="Zinc/RING finger domain, C3HC4 (zinc finger)"/>
    <property type="match status" value="1"/>
</dbReference>
<organism evidence="19 20">
    <name type="scientific">Trichoderma arundinaceum</name>
    <dbReference type="NCBI Taxonomy" id="490622"/>
    <lineage>
        <taxon>Eukaryota</taxon>
        <taxon>Fungi</taxon>
        <taxon>Dikarya</taxon>
        <taxon>Ascomycota</taxon>
        <taxon>Pezizomycotina</taxon>
        <taxon>Sordariomycetes</taxon>
        <taxon>Hypocreomycetidae</taxon>
        <taxon>Hypocreales</taxon>
        <taxon>Hypocreaceae</taxon>
        <taxon>Trichoderma</taxon>
    </lineage>
</organism>
<dbReference type="SMART" id="SM00744">
    <property type="entry name" value="RINGv"/>
    <property type="match status" value="1"/>
</dbReference>
<evidence type="ECO:0000256" key="14">
    <source>
        <dbReference type="ARBA" id="ARBA00055150"/>
    </source>
</evidence>
<dbReference type="GO" id="GO:0016567">
    <property type="term" value="P:protein ubiquitination"/>
    <property type="evidence" value="ECO:0007669"/>
    <property type="project" value="UniProtKB-UniPathway"/>
</dbReference>
<comment type="similarity">
    <text evidence="4 16">Belongs to the LTN1 family.</text>
</comment>
<dbReference type="InterPro" id="IPR054476">
    <property type="entry name" value="Ltn1_N"/>
</dbReference>
<keyword evidence="10" id="KW-0677">Repeat</keyword>
<keyword evidence="11 15" id="KW-0863">Zinc-finger</keyword>
<evidence type="ECO:0000256" key="4">
    <source>
        <dbReference type="ARBA" id="ARBA00007997"/>
    </source>
</evidence>
<evidence type="ECO:0000313" key="20">
    <source>
        <dbReference type="Proteomes" id="UP000266272"/>
    </source>
</evidence>
<dbReference type="SMART" id="SM01197">
    <property type="entry name" value="FANCL_C"/>
    <property type="match status" value="1"/>
</dbReference>
<evidence type="ECO:0000256" key="17">
    <source>
        <dbReference type="SAM" id="MobiDB-lite"/>
    </source>
</evidence>
<dbReference type="SUPFAM" id="SSF48371">
    <property type="entry name" value="ARM repeat"/>
    <property type="match status" value="1"/>
</dbReference>
<keyword evidence="7" id="KW-0963">Cytoplasm</keyword>
<dbReference type="FunFam" id="3.30.40.10:FF:000038">
    <property type="entry name" value="E3 ubiquitin-protein ligase listerin"/>
    <property type="match status" value="1"/>
</dbReference>
<dbReference type="Pfam" id="PF22958">
    <property type="entry name" value="Ltn1_1st"/>
    <property type="match status" value="1"/>
</dbReference>
<comment type="subunit">
    <text evidence="16">Component of the ribosome quality control complex (RQC).</text>
</comment>
<dbReference type="InterPro" id="IPR016024">
    <property type="entry name" value="ARM-type_fold"/>
</dbReference>
<evidence type="ECO:0000256" key="11">
    <source>
        <dbReference type="ARBA" id="ARBA00022771"/>
    </source>
</evidence>
<dbReference type="GO" id="GO:0061630">
    <property type="term" value="F:ubiquitin protein ligase activity"/>
    <property type="evidence" value="ECO:0007669"/>
    <property type="project" value="UniProtKB-UniRule"/>
</dbReference>
<dbReference type="InterPro" id="IPR039804">
    <property type="entry name" value="RING-CH-C4HC3_LTN1"/>
</dbReference>
<keyword evidence="9 16" id="KW-0479">Metal-binding</keyword>
<evidence type="ECO:0000256" key="1">
    <source>
        <dbReference type="ARBA" id="ARBA00000900"/>
    </source>
</evidence>
<dbReference type="InterPro" id="IPR013083">
    <property type="entry name" value="Znf_RING/FYVE/PHD"/>
</dbReference>
<dbReference type="GO" id="GO:0008270">
    <property type="term" value="F:zinc ion binding"/>
    <property type="evidence" value="ECO:0007669"/>
    <property type="project" value="UniProtKB-KW"/>
</dbReference>